<dbReference type="HOGENOM" id="CLU_050131_4_2_7"/>
<dbReference type="SUPFAM" id="SSF52833">
    <property type="entry name" value="Thioredoxin-like"/>
    <property type="match status" value="1"/>
</dbReference>
<evidence type="ECO:0000313" key="6">
    <source>
        <dbReference type="Proteomes" id="UP000002420"/>
    </source>
</evidence>
<feature type="binding site" evidence="2">
    <location>
        <position position="80"/>
    </location>
    <ligand>
        <name>Cu cation</name>
        <dbReference type="ChEBI" id="CHEBI:23378"/>
    </ligand>
</feature>
<feature type="binding site" evidence="2">
    <location>
        <position position="76"/>
    </location>
    <ligand>
        <name>Cu cation</name>
        <dbReference type="ChEBI" id="CHEBI:23378"/>
    </ligand>
</feature>
<dbReference type="EMBL" id="CP001089">
    <property type="protein sequence ID" value="ACD95201.1"/>
    <property type="molecule type" value="Genomic_DNA"/>
</dbReference>
<gene>
    <name evidence="5" type="ordered locus">Glov_1482</name>
</gene>
<dbReference type="InterPro" id="IPR003782">
    <property type="entry name" value="SCO1/SenC"/>
</dbReference>
<evidence type="ECO:0000256" key="1">
    <source>
        <dbReference type="ARBA" id="ARBA00010996"/>
    </source>
</evidence>
<dbReference type="PANTHER" id="PTHR12151">
    <property type="entry name" value="ELECTRON TRANSPORT PROTIN SCO1/SENC FAMILY MEMBER"/>
    <property type="match status" value="1"/>
</dbReference>
<dbReference type="GO" id="GO:0046872">
    <property type="term" value="F:metal ion binding"/>
    <property type="evidence" value="ECO:0007669"/>
    <property type="project" value="UniProtKB-KW"/>
</dbReference>
<evidence type="ECO:0000256" key="4">
    <source>
        <dbReference type="SAM" id="SignalP"/>
    </source>
</evidence>
<evidence type="ECO:0000256" key="3">
    <source>
        <dbReference type="PIRSR" id="PIRSR603782-2"/>
    </source>
</evidence>
<feature type="disulfide bond" description="Redox-active" evidence="3">
    <location>
        <begin position="76"/>
        <end position="80"/>
    </location>
</feature>
<dbReference type="eggNOG" id="COG1999">
    <property type="taxonomic scope" value="Bacteria"/>
</dbReference>
<proteinExistence type="inferred from homology"/>
<evidence type="ECO:0000313" key="5">
    <source>
        <dbReference type="EMBL" id="ACD95201.1"/>
    </source>
</evidence>
<dbReference type="Pfam" id="PF02630">
    <property type="entry name" value="SCO1-SenC"/>
    <property type="match status" value="1"/>
</dbReference>
<organism evidence="5 6">
    <name type="scientific">Trichlorobacter lovleyi (strain ATCC BAA-1151 / DSM 17278 / SZ)</name>
    <name type="common">Geobacter lovleyi</name>
    <dbReference type="NCBI Taxonomy" id="398767"/>
    <lineage>
        <taxon>Bacteria</taxon>
        <taxon>Pseudomonadati</taxon>
        <taxon>Thermodesulfobacteriota</taxon>
        <taxon>Desulfuromonadia</taxon>
        <taxon>Geobacterales</taxon>
        <taxon>Geobacteraceae</taxon>
        <taxon>Trichlorobacter</taxon>
    </lineage>
</organism>
<sequence>MKRHLSRLICLLLFLPVLMVCAASPAMAAPVTYKRTVEKYQVPDVILTNQFGKKVRLKTLLESGRPVAVDFIYATCTTICPVLSAGYTNLQRKLGADSVKVQLVSITIDPENDNPKVLKEYLQRYQAKPGWDFLTGSRKDIDRVMHAFDAYFRDKMDHKPLTFIRGADGSWIRLYGLISSSEFLAEYKKAGLL</sequence>
<keyword evidence="6" id="KW-1185">Reference proteome</keyword>
<dbReference type="KEGG" id="glo:Glov_1482"/>
<dbReference type="Gene3D" id="3.40.30.10">
    <property type="entry name" value="Glutaredoxin"/>
    <property type="match status" value="1"/>
</dbReference>
<keyword evidence="3" id="KW-1015">Disulfide bond</keyword>
<dbReference type="RefSeq" id="WP_012469543.1">
    <property type="nucleotide sequence ID" value="NC_010814.1"/>
</dbReference>
<dbReference type="Proteomes" id="UP000002420">
    <property type="component" value="Chromosome"/>
</dbReference>
<keyword evidence="2" id="KW-0479">Metal-binding</keyword>
<dbReference type="STRING" id="398767.Glov_1482"/>
<dbReference type="OrthoDB" id="9790194at2"/>
<protein>
    <submittedName>
        <fullName evidence="5">Electron transport protein SCO1/SenC</fullName>
    </submittedName>
</protein>
<reference evidence="5 6" key="1">
    <citation type="submission" date="2008-05" db="EMBL/GenBank/DDBJ databases">
        <title>Complete sequence of chromosome of Geobacter lovleyi SZ.</title>
        <authorList>
            <consortium name="US DOE Joint Genome Institute"/>
            <person name="Lucas S."/>
            <person name="Copeland A."/>
            <person name="Lapidus A."/>
            <person name="Glavina del Rio T."/>
            <person name="Dalin E."/>
            <person name="Tice H."/>
            <person name="Bruce D."/>
            <person name="Goodwin L."/>
            <person name="Pitluck S."/>
            <person name="Chertkov O."/>
            <person name="Meincke L."/>
            <person name="Brettin T."/>
            <person name="Detter J.C."/>
            <person name="Han C."/>
            <person name="Tapia R."/>
            <person name="Kuske C.R."/>
            <person name="Schmutz J."/>
            <person name="Larimer F."/>
            <person name="Land M."/>
            <person name="Hauser L."/>
            <person name="Kyrpides N."/>
            <person name="Mikhailova N."/>
            <person name="Sung Y."/>
            <person name="Fletcher K.E."/>
            <person name="Ritalahti K.M."/>
            <person name="Loeffler F.E."/>
            <person name="Richardson P."/>
        </authorList>
    </citation>
    <scope>NUCLEOTIDE SEQUENCE [LARGE SCALE GENOMIC DNA]</scope>
    <source>
        <strain evidence="6">ATCC BAA-1151 / DSM 17278 / SZ</strain>
    </source>
</reference>
<feature type="signal peptide" evidence="4">
    <location>
        <begin position="1"/>
        <end position="28"/>
    </location>
</feature>
<dbReference type="InterPro" id="IPR036249">
    <property type="entry name" value="Thioredoxin-like_sf"/>
</dbReference>
<feature type="chain" id="PRO_5002787711" evidence="4">
    <location>
        <begin position="29"/>
        <end position="193"/>
    </location>
</feature>
<evidence type="ECO:0000256" key="2">
    <source>
        <dbReference type="PIRSR" id="PIRSR603782-1"/>
    </source>
</evidence>
<accession>B3E8T3</accession>
<dbReference type="CDD" id="cd02968">
    <property type="entry name" value="SCO"/>
    <property type="match status" value="1"/>
</dbReference>
<keyword evidence="4" id="KW-0732">Signal</keyword>
<keyword evidence="2" id="KW-0186">Copper</keyword>
<name>B3E8T3_TRIL1</name>
<dbReference type="PANTHER" id="PTHR12151:SF25">
    <property type="entry name" value="LINALOOL DEHYDRATASE_ISOMERASE DOMAIN-CONTAINING PROTEIN"/>
    <property type="match status" value="1"/>
</dbReference>
<comment type="similarity">
    <text evidence="1">Belongs to the SCO1/2 family.</text>
</comment>
<dbReference type="AlphaFoldDB" id="B3E8T3"/>